<name>A0A379PKT0_ECTOL</name>
<gene>
    <name evidence="1" type="ORF">NCTC10692_04518</name>
    <name evidence="2" type="ORF">NCTC10692_04961</name>
</gene>
<dbReference type="EMBL" id="UGUV01000003">
    <property type="protein sequence ID" value="SUE72363.1"/>
    <property type="molecule type" value="Genomic_DNA"/>
</dbReference>
<dbReference type="Proteomes" id="UP000255303">
    <property type="component" value="Unassembled WGS sequence"/>
</dbReference>
<dbReference type="AlphaFoldDB" id="A0A379PKT0"/>
<protein>
    <submittedName>
        <fullName evidence="2">Uncharacterized protein</fullName>
    </submittedName>
</protein>
<organism evidence="2 3">
    <name type="scientific">Ectopseudomonas oleovorans</name>
    <name type="common">Pseudomonas oleovorans</name>
    <dbReference type="NCBI Taxonomy" id="301"/>
    <lineage>
        <taxon>Bacteria</taxon>
        <taxon>Pseudomonadati</taxon>
        <taxon>Pseudomonadota</taxon>
        <taxon>Gammaproteobacteria</taxon>
        <taxon>Pseudomonadales</taxon>
        <taxon>Pseudomonadaceae</taxon>
        <taxon>Ectopseudomonas</taxon>
    </lineage>
</organism>
<evidence type="ECO:0000313" key="3">
    <source>
        <dbReference type="Proteomes" id="UP000255303"/>
    </source>
</evidence>
<dbReference type="RefSeq" id="WP_074857394.1">
    <property type="nucleotide sequence ID" value="NZ_FNZC01000019.1"/>
</dbReference>
<proteinExistence type="predicted"/>
<dbReference type="EMBL" id="UGUV01000003">
    <property type="protein sequence ID" value="SUE72805.1"/>
    <property type="molecule type" value="Genomic_DNA"/>
</dbReference>
<evidence type="ECO:0000313" key="2">
    <source>
        <dbReference type="EMBL" id="SUE72805.1"/>
    </source>
</evidence>
<accession>A0A379PKT0</accession>
<reference evidence="2 3" key="1">
    <citation type="submission" date="2018-06" db="EMBL/GenBank/DDBJ databases">
        <authorList>
            <consortium name="Pathogen Informatics"/>
            <person name="Doyle S."/>
        </authorList>
    </citation>
    <scope>NUCLEOTIDE SEQUENCE [LARGE SCALE GENOMIC DNA]</scope>
    <source>
        <strain evidence="2 3">NCTC10692</strain>
    </source>
</reference>
<sequence length="141" mass="16055">MDNDLFYQPEDGFWAGLDKLSFEADQLEPEWPEPSNPFIRRMAFQLANHRSYHNVALADFQEMVGCLLIEAPGTVFRFVLVPMGPSASFFSVKLIDTSTSLPPLLSDNICSIRIATSWMAKRFDHFEISCSSGGCYWVHRQ</sequence>
<evidence type="ECO:0000313" key="1">
    <source>
        <dbReference type="EMBL" id="SUE72363.1"/>
    </source>
</evidence>